<sequence>MRATSVQLYVTGFGPFKTITCNPSAAISAEVSRQMAEYGDLEVHYKELEVNLSATGTYFDDLEERVAGHIKEDAHQHVLLVHVGLHSPEEDGVMRLEVRGYNELEGSPIDSELPLDTFNESLLVHSDDSDKDGSGAAVIEQLLDKLNREAHQLDTQRGIRKRPRWIVSHATRSA</sequence>
<dbReference type="VEuPathDB" id="TriTrypDB:TvY486_0402570"/>
<protein>
    <submittedName>
        <fullName evidence="1">Putative pyroglutamyl-peptidase I (PGP)</fullName>
    </submittedName>
</protein>
<accession>G0TUF7</accession>
<dbReference type="EMBL" id="HE573020">
    <property type="protein sequence ID" value="CCC47591.1"/>
    <property type="molecule type" value="Genomic_DNA"/>
</dbReference>
<dbReference type="MEROPS" id="C15.012"/>
<dbReference type="InterPro" id="IPR036440">
    <property type="entry name" value="Peptidase_C15-like_sf"/>
</dbReference>
<dbReference type="AlphaFoldDB" id="G0TUF7"/>
<dbReference type="SUPFAM" id="SSF53182">
    <property type="entry name" value="Pyrrolidone carboxyl peptidase (pyroglutamate aminopeptidase)"/>
    <property type="match status" value="1"/>
</dbReference>
<dbReference type="Gene3D" id="3.40.630.20">
    <property type="entry name" value="Peptidase C15, pyroglutamyl peptidase I-like"/>
    <property type="match status" value="1"/>
</dbReference>
<gene>
    <name evidence="1" type="ORF">TVY486_0402570</name>
</gene>
<evidence type="ECO:0000313" key="1">
    <source>
        <dbReference type="EMBL" id="CCC47591.1"/>
    </source>
</evidence>
<name>G0TUF7_TRYVY</name>
<reference evidence="1" key="1">
    <citation type="journal article" date="2012" name="Proc. Natl. Acad. Sci. U.S.A.">
        <title>Antigenic diversity is generated by distinct evolutionary mechanisms in African trypanosome species.</title>
        <authorList>
            <person name="Jackson A.P."/>
            <person name="Berry A."/>
            <person name="Aslett M."/>
            <person name="Allison H.C."/>
            <person name="Burton P."/>
            <person name="Vavrova-Anderson J."/>
            <person name="Brown R."/>
            <person name="Browne H."/>
            <person name="Corton N."/>
            <person name="Hauser H."/>
            <person name="Gamble J."/>
            <person name="Gilderthorp R."/>
            <person name="Marcello L."/>
            <person name="McQuillan J."/>
            <person name="Otto T.D."/>
            <person name="Quail M.A."/>
            <person name="Sanders M.J."/>
            <person name="van Tonder A."/>
            <person name="Ginger M.L."/>
            <person name="Field M.C."/>
            <person name="Barry J.D."/>
            <person name="Hertz-Fowler C."/>
            <person name="Berriman M."/>
        </authorList>
    </citation>
    <scope>NUCLEOTIDE SEQUENCE</scope>
    <source>
        <strain evidence="1">Y486</strain>
    </source>
</reference>
<organism evidence="1">
    <name type="scientific">Trypanosoma vivax (strain Y486)</name>
    <dbReference type="NCBI Taxonomy" id="1055687"/>
    <lineage>
        <taxon>Eukaryota</taxon>
        <taxon>Discoba</taxon>
        <taxon>Euglenozoa</taxon>
        <taxon>Kinetoplastea</taxon>
        <taxon>Metakinetoplastina</taxon>
        <taxon>Trypanosomatida</taxon>
        <taxon>Trypanosomatidae</taxon>
        <taxon>Trypanosoma</taxon>
        <taxon>Duttonella</taxon>
    </lineage>
</organism>
<proteinExistence type="predicted"/>